<dbReference type="EMBL" id="KZ680209">
    <property type="protein sequence ID" value="PTB69122.1"/>
    <property type="molecule type" value="Genomic_DNA"/>
</dbReference>
<name>A0A2T4BIH5_9HYPO</name>
<organism evidence="2 3">
    <name type="scientific">Trichoderma citrinoviride</name>
    <dbReference type="NCBI Taxonomy" id="58853"/>
    <lineage>
        <taxon>Eukaryota</taxon>
        <taxon>Fungi</taxon>
        <taxon>Dikarya</taxon>
        <taxon>Ascomycota</taxon>
        <taxon>Pezizomycotina</taxon>
        <taxon>Sordariomycetes</taxon>
        <taxon>Hypocreomycetidae</taxon>
        <taxon>Hypocreales</taxon>
        <taxon>Hypocreaceae</taxon>
        <taxon>Trichoderma</taxon>
    </lineage>
</organism>
<keyword evidence="1" id="KW-0812">Transmembrane</keyword>
<dbReference type="RefSeq" id="XP_024752442.1">
    <property type="nucleotide sequence ID" value="XM_024897992.1"/>
</dbReference>
<dbReference type="GeneID" id="36606110"/>
<evidence type="ECO:0000313" key="3">
    <source>
        <dbReference type="Proteomes" id="UP000241546"/>
    </source>
</evidence>
<evidence type="ECO:0008006" key="4">
    <source>
        <dbReference type="Google" id="ProtNLM"/>
    </source>
</evidence>
<evidence type="ECO:0000256" key="1">
    <source>
        <dbReference type="SAM" id="Phobius"/>
    </source>
</evidence>
<gene>
    <name evidence="2" type="ORF">BBK36DRAFT_2494</name>
</gene>
<feature type="transmembrane region" description="Helical" evidence="1">
    <location>
        <begin position="187"/>
        <end position="209"/>
    </location>
</feature>
<keyword evidence="3" id="KW-1185">Reference proteome</keyword>
<sequence length="292" mass="32430">MAPLIPRLQLFEIDDQPWFPAFLRSRVQGGLTLAWNSNTPLQPQSPAHIAASTLIQEIGSPLPSYTFIDFCAGAGGPTPAIQRAINGHLSAQGKTPVDFVLTDLHPNVAAWKSLVKGEGPRLMFERESVDASNAPRHVVERKDGKRVMRLFNLSFHHFDDALARDILKDTVNTSHGFAIFELQHRNLADAVTVLMLGVAAIALAPLLAWKWKSPATLVFSWVIPVLPFVMVFDGLVSCLRTRTAEEIEALLRGCGADTSLWEMRSGRSKFIWPCGYLRWVICKPVEKEPSLR</sequence>
<evidence type="ECO:0000313" key="2">
    <source>
        <dbReference type="EMBL" id="PTB69122.1"/>
    </source>
</evidence>
<dbReference type="AlphaFoldDB" id="A0A2T4BIH5"/>
<proteinExistence type="predicted"/>
<keyword evidence="1" id="KW-1133">Transmembrane helix</keyword>
<keyword evidence="1" id="KW-0472">Membrane</keyword>
<dbReference type="OrthoDB" id="2101715at2759"/>
<protein>
    <recommendedName>
        <fullName evidence="4">S-adenosyl-L-methionine-dependent methyltransferase</fullName>
    </recommendedName>
</protein>
<accession>A0A2T4BIH5</accession>
<feature type="transmembrane region" description="Helical" evidence="1">
    <location>
        <begin position="215"/>
        <end position="236"/>
    </location>
</feature>
<reference evidence="3" key="1">
    <citation type="submission" date="2016-07" db="EMBL/GenBank/DDBJ databases">
        <title>Multiple horizontal gene transfer events from other fungi enriched the ability of initially mycotrophic Trichoderma (Ascomycota) to feed on dead plant biomass.</title>
        <authorList>
            <consortium name="DOE Joint Genome Institute"/>
            <person name="Atanasova L."/>
            <person name="Chenthamara K."/>
            <person name="Zhang J."/>
            <person name="Grujic M."/>
            <person name="Henrissat B."/>
            <person name="Kuo A."/>
            <person name="Aerts A."/>
            <person name="Salamov A."/>
            <person name="Lipzen A."/>
            <person name="Labutti K."/>
            <person name="Barry K."/>
            <person name="Miao Y."/>
            <person name="Rahimi M.J."/>
            <person name="Shen Q."/>
            <person name="Grigoriev I.V."/>
            <person name="Kubicek C.P."/>
            <person name="Druzhinina I.S."/>
        </authorList>
    </citation>
    <scope>NUCLEOTIDE SEQUENCE [LARGE SCALE GENOMIC DNA]</scope>
    <source>
        <strain evidence="3">TUCIM 6016</strain>
    </source>
</reference>
<dbReference type="Proteomes" id="UP000241546">
    <property type="component" value="Unassembled WGS sequence"/>
</dbReference>